<dbReference type="EMBL" id="JANBTW010000050">
    <property type="protein sequence ID" value="KAJ2675222.1"/>
    <property type="molecule type" value="Genomic_DNA"/>
</dbReference>
<dbReference type="GO" id="GO:0006397">
    <property type="term" value="P:mRNA processing"/>
    <property type="evidence" value="ECO:0007669"/>
    <property type="project" value="UniProtKB-KW"/>
</dbReference>
<reference evidence="5" key="1">
    <citation type="submission" date="2022-07" db="EMBL/GenBank/DDBJ databases">
        <title>Phylogenomic reconstructions and comparative analyses of Kickxellomycotina fungi.</title>
        <authorList>
            <person name="Reynolds N.K."/>
            <person name="Stajich J.E."/>
            <person name="Barry K."/>
            <person name="Grigoriev I.V."/>
            <person name="Crous P."/>
            <person name="Smith M.E."/>
        </authorList>
    </citation>
    <scope>NUCLEOTIDE SEQUENCE</scope>
    <source>
        <strain evidence="5">NRRL 3115</strain>
    </source>
</reference>
<dbReference type="GO" id="GO:0005681">
    <property type="term" value="C:spliceosomal complex"/>
    <property type="evidence" value="ECO:0007669"/>
    <property type="project" value="TreeGrafter"/>
</dbReference>
<dbReference type="InterPro" id="IPR052225">
    <property type="entry name" value="Ser/Arg_repetitive_matrix"/>
</dbReference>
<feature type="compositionally biased region" description="Polar residues" evidence="3">
    <location>
        <begin position="176"/>
        <end position="189"/>
    </location>
</feature>
<organism evidence="5 6">
    <name type="scientific">Coemansia spiralis</name>
    <dbReference type="NCBI Taxonomy" id="417178"/>
    <lineage>
        <taxon>Eukaryota</taxon>
        <taxon>Fungi</taxon>
        <taxon>Fungi incertae sedis</taxon>
        <taxon>Zoopagomycota</taxon>
        <taxon>Kickxellomycotina</taxon>
        <taxon>Kickxellomycetes</taxon>
        <taxon>Kickxellales</taxon>
        <taxon>Kickxellaceae</taxon>
        <taxon>Coemansia</taxon>
    </lineage>
</organism>
<protein>
    <recommendedName>
        <fullName evidence="4">PWI domain-containing protein</fullName>
    </recommendedName>
</protein>
<dbReference type="SMART" id="SM00311">
    <property type="entry name" value="PWI"/>
    <property type="match status" value="1"/>
</dbReference>
<dbReference type="PROSITE" id="PS51025">
    <property type="entry name" value="PWI"/>
    <property type="match status" value="1"/>
</dbReference>
<keyword evidence="2" id="KW-0175">Coiled coil</keyword>
<feature type="compositionally biased region" description="Basic and acidic residues" evidence="3">
    <location>
        <begin position="196"/>
        <end position="210"/>
    </location>
</feature>
<dbReference type="OrthoDB" id="163257at2759"/>
<feature type="compositionally biased region" description="Basic residues" evidence="3">
    <location>
        <begin position="219"/>
        <end position="233"/>
    </location>
</feature>
<feature type="region of interest" description="Disordered" evidence="3">
    <location>
        <begin position="158"/>
        <end position="253"/>
    </location>
</feature>
<accession>A0A9W8G103</accession>
<dbReference type="InterPro" id="IPR002483">
    <property type="entry name" value="PWI_dom"/>
</dbReference>
<evidence type="ECO:0000259" key="4">
    <source>
        <dbReference type="PROSITE" id="PS51025"/>
    </source>
</evidence>
<dbReference type="SUPFAM" id="SSF101233">
    <property type="entry name" value="PWI domain"/>
    <property type="match status" value="1"/>
</dbReference>
<evidence type="ECO:0000256" key="3">
    <source>
        <dbReference type="SAM" id="MobiDB-lite"/>
    </source>
</evidence>
<comment type="caution">
    <text evidence="5">The sequence shown here is derived from an EMBL/GenBank/DDBJ whole genome shotgun (WGS) entry which is preliminary data.</text>
</comment>
<keyword evidence="1" id="KW-0507">mRNA processing</keyword>
<feature type="coiled-coil region" evidence="2">
    <location>
        <begin position="121"/>
        <end position="153"/>
    </location>
</feature>
<dbReference type="InterPro" id="IPR036483">
    <property type="entry name" value="PWI_dom_sf"/>
</dbReference>
<dbReference type="GO" id="GO:0003723">
    <property type="term" value="F:RNA binding"/>
    <property type="evidence" value="ECO:0007669"/>
    <property type="project" value="TreeGrafter"/>
</dbReference>
<feature type="domain" description="PWI" evidence="4">
    <location>
        <begin position="27"/>
        <end position="126"/>
    </location>
</feature>
<evidence type="ECO:0000313" key="5">
    <source>
        <dbReference type="EMBL" id="KAJ2675222.1"/>
    </source>
</evidence>
<dbReference type="AlphaFoldDB" id="A0A9W8G103"/>
<dbReference type="Gene3D" id="1.20.1390.10">
    <property type="entry name" value="PWI domain"/>
    <property type="match status" value="1"/>
</dbReference>
<evidence type="ECO:0000313" key="6">
    <source>
        <dbReference type="Proteomes" id="UP001151518"/>
    </source>
</evidence>
<name>A0A9W8G103_9FUNG</name>
<dbReference type="GO" id="GO:0048024">
    <property type="term" value="P:regulation of mRNA splicing, via spliceosome"/>
    <property type="evidence" value="ECO:0007669"/>
    <property type="project" value="TreeGrafter"/>
</dbReference>
<dbReference type="PANTHER" id="PTHR23148:SF0">
    <property type="entry name" value="SERINE_ARGININE REPETITIVE MATRIX PROTEIN 1"/>
    <property type="match status" value="1"/>
</dbReference>
<dbReference type="Pfam" id="PF01480">
    <property type="entry name" value="PWI"/>
    <property type="match status" value="1"/>
</dbReference>
<sequence>MSGGFFKGANIEQDIRFGDASKKLLQQMNFSSALKKPVDMTKVNMEAIKPWLARKISELLGLEDEVLYEYVVNMLEESQKPDPKLMQVNLTGFFESKTQEFMQSLWKVLLEAQKSPGGIPESFIQNKIEELKRKREEEELIRANIKIADERAKQLAPSNNSIRITKSGRKSRWDAPSTSTNAASLSVGSKANVVDEDSKTYSREHRHNGDTRQSGYSKHDRHSHRSHRNHPSSRSKSPSALRSSKGSEYHCKD</sequence>
<dbReference type="PANTHER" id="PTHR23148">
    <property type="entry name" value="SERINE/ARGININE REGULATED NUCLEAR MATRIX PROTEIN"/>
    <property type="match status" value="1"/>
</dbReference>
<feature type="compositionally biased region" description="Low complexity" evidence="3">
    <location>
        <begin position="234"/>
        <end position="244"/>
    </location>
</feature>
<evidence type="ECO:0000256" key="2">
    <source>
        <dbReference type="SAM" id="Coils"/>
    </source>
</evidence>
<gene>
    <name evidence="5" type="ORF">GGI25_004062</name>
</gene>
<dbReference type="Proteomes" id="UP001151518">
    <property type="component" value="Unassembled WGS sequence"/>
</dbReference>
<evidence type="ECO:0000256" key="1">
    <source>
        <dbReference type="ARBA" id="ARBA00022664"/>
    </source>
</evidence>
<proteinExistence type="predicted"/>